<sequence length="202" mass="22584">MSPKLQGMFPALYLLGVLSLLQCPLVLCDCDFPPIIAHGNYEQTQAFSIFELTAVIYKCDAGYTLVGEGRLSCRSSRWSPAPPQCKALCPKPEIAHGKLSMNKIQYVELENVAIQCDSGYRLVGPESIICLESRTWDPQVPKCEWIVPEGCEHVLASRKVMQCLPNPEDLKIGLELYKLSLETELLELQRDKARKATADSRL</sequence>
<keyword evidence="2 6" id="KW-0732">Signal</keyword>
<dbReference type="CDD" id="cd00033">
    <property type="entry name" value="CCP"/>
    <property type="match status" value="2"/>
</dbReference>
<dbReference type="Gene3D" id="1.20.5.3730">
    <property type="match status" value="1"/>
</dbReference>
<accession>A0A673TQX9</accession>
<proteinExistence type="predicted"/>
<feature type="domain" description="Sushi" evidence="7">
    <location>
        <begin position="87"/>
        <end position="145"/>
    </location>
</feature>
<keyword evidence="3" id="KW-0677">Repeat</keyword>
<evidence type="ECO:0000256" key="1">
    <source>
        <dbReference type="ARBA" id="ARBA00022659"/>
    </source>
</evidence>
<keyword evidence="9" id="KW-1185">Reference proteome</keyword>
<dbReference type="Gene3D" id="2.10.70.10">
    <property type="entry name" value="Complement Module, domain 1"/>
    <property type="match status" value="2"/>
</dbReference>
<gene>
    <name evidence="8" type="primary">LOC115288251</name>
</gene>
<dbReference type="InterPro" id="IPR051277">
    <property type="entry name" value="SEZ6_CSMD_C4BPB_Regulators"/>
</dbReference>
<dbReference type="PROSITE" id="PS50923">
    <property type="entry name" value="SUSHI"/>
    <property type="match status" value="2"/>
</dbReference>
<evidence type="ECO:0000256" key="2">
    <source>
        <dbReference type="ARBA" id="ARBA00022729"/>
    </source>
</evidence>
<dbReference type="Ensembl" id="ENSSSUT00005013118.1">
    <property type="protein sequence ID" value="ENSSSUP00005011466.1"/>
    <property type="gene ID" value="ENSSSUG00005007275.1"/>
</dbReference>
<dbReference type="InterPro" id="IPR035976">
    <property type="entry name" value="Sushi/SCR/CCP_sf"/>
</dbReference>
<keyword evidence="1 5" id="KW-0768">Sushi</keyword>
<dbReference type="Pfam" id="PF18453">
    <property type="entry name" value="C4bp_oligo"/>
    <property type="match status" value="1"/>
</dbReference>
<dbReference type="Pfam" id="PF00084">
    <property type="entry name" value="Sushi"/>
    <property type="match status" value="2"/>
</dbReference>
<dbReference type="InterPro" id="IPR040514">
    <property type="entry name" value="C4bp_oligo"/>
</dbReference>
<evidence type="ECO:0000256" key="5">
    <source>
        <dbReference type="PROSITE-ProRule" id="PRU00302"/>
    </source>
</evidence>
<evidence type="ECO:0000256" key="6">
    <source>
        <dbReference type="SAM" id="SignalP"/>
    </source>
</evidence>
<evidence type="ECO:0000313" key="9">
    <source>
        <dbReference type="Proteomes" id="UP000472268"/>
    </source>
</evidence>
<feature type="domain" description="Sushi" evidence="7">
    <location>
        <begin position="28"/>
        <end position="86"/>
    </location>
</feature>
<dbReference type="Proteomes" id="UP000472268">
    <property type="component" value="Chromosome 3"/>
</dbReference>
<feature type="disulfide bond" evidence="5">
    <location>
        <begin position="116"/>
        <end position="143"/>
    </location>
</feature>
<evidence type="ECO:0000313" key="8">
    <source>
        <dbReference type="Ensembl" id="ENSSSUP00005011466.1"/>
    </source>
</evidence>
<evidence type="ECO:0000256" key="4">
    <source>
        <dbReference type="ARBA" id="ARBA00023157"/>
    </source>
</evidence>
<keyword evidence="4 5" id="KW-1015">Disulfide bond</keyword>
<dbReference type="InterPro" id="IPR000436">
    <property type="entry name" value="Sushi_SCR_CCP_dom"/>
</dbReference>
<dbReference type="FunFam" id="2.10.70.10:FF:000014">
    <property type="entry name" value="Membrane cofactor protein"/>
    <property type="match status" value="1"/>
</dbReference>
<feature type="disulfide bond" evidence="5">
    <location>
        <begin position="30"/>
        <end position="73"/>
    </location>
</feature>
<dbReference type="AlphaFoldDB" id="A0A673TQX9"/>
<protein>
    <submittedName>
        <fullName evidence="8">Complement component 4 binding protein alpha</fullName>
    </submittedName>
</protein>
<comment type="caution">
    <text evidence="5">Lacks conserved residue(s) required for the propagation of feature annotation.</text>
</comment>
<reference evidence="8" key="2">
    <citation type="submission" date="2025-08" db="UniProtKB">
        <authorList>
            <consortium name="Ensembl"/>
        </authorList>
    </citation>
    <scope>IDENTIFICATION</scope>
</reference>
<dbReference type="PANTHER" id="PTHR45656">
    <property type="entry name" value="PROTEIN CBR-CLEC-78"/>
    <property type="match status" value="1"/>
</dbReference>
<reference evidence="8 9" key="1">
    <citation type="submission" date="2019-05" db="EMBL/GenBank/DDBJ databases">
        <title>A Chromosome-scale Meerkat (S. suricatta) Genome Assembly.</title>
        <authorList>
            <person name="Dudchenko O."/>
            <person name="Lieberman Aiden E."/>
            <person name="Tung J."/>
            <person name="Barreiro L.B."/>
            <person name="Clutton-Brock T.H."/>
        </authorList>
    </citation>
    <scope>NUCLEOTIDE SEQUENCE [LARGE SCALE GENOMIC DNA]</scope>
</reference>
<evidence type="ECO:0000256" key="3">
    <source>
        <dbReference type="ARBA" id="ARBA00022737"/>
    </source>
</evidence>
<feature type="signal peptide" evidence="6">
    <location>
        <begin position="1"/>
        <end position="28"/>
    </location>
</feature>
<dbReference type="SUPFAM" id="SSF57535">
    <property type="entry name" value="Complement control module/SCR domain"/>
    <property type="match status" value="2"/>
</dbReference>
<name>A0A673TQX9_SURSU</name>
<dbReference type="SMART" id="SM00032">
    <property type="entry name" value="CCP"/>
    <property type="match status" value="2"/>
</dbReference>
<dbReference type="PANTHER" id="PTHR45656:SF4">
    <property type="entry name" value="PROTEIN CBR-CLEC-78"/>
    <property type="match status" value="1"/>
</dbReference>
<organism evidence="8 9">
    <name type="scientific">Suricata suricatta</name>
    <name type="common">Meerkat</name>
    <dbReference type="NCBI Taxonomy" id="37032"/>
    <lineage>
        <taxon>Eukaryota</taxon>
        <taxon>Metazoa</taxon>
        <taxon>Chordata</taxon>
        <taxon>Craniata</taxon>
        <taxon>Vertebrata</taxon>
        <taxon>Euteleostomi</taxon>
        <taxon>Mammalia</taxon>
        <taxon>Eutheria</taxon>
        <taxon>Laurasiatheria</taxon>
        <taxon>Carnivora</taxon>
        <taxon>Feliformia</taxon>
        <taxon>Herpestidae</taxon>
        <taxon>Suricata</taxon>
    </lineage>
</organism>
<feature type="chain" id="PRO_5025626101" evidence="6">
    <location>
        <begin position="29"/>
        <end position="202"/>
    </location>
</feature>
<evidence type="ECO:0000259" key="7">
    <source>
        <dbReference type="PROSITE" id="PS50923"/>
    </source>
</evidence>
<reference evidence="8" key="3">
    <citation type="submission" date="2025-09" db="UniProtKB">
        <authorList>
            <consortium name="Ensembl"/>
        </authorList>
    </citation>
    <scope>IDENTIFICATION</scope>
</reference>